<dbReference type="Pfam" id="PF13087">
    <property type="entry name" value="AAA_12"/>
    <property type="match status" value="1"/>
</dbReference>
<sequence length="329" mass="38145">MESKRGNDDEYEGNDDEYEENDDDILETESDIAIFDEFRSLIDLAEGRFDKFMLTYHYRSKYKELIDFSNYKYYQGKLNIVSDTLDKKLPIEVINVDGIRINKINEIEANAVVDLTSKIINNENYEGKSIGIITFNSDQQSTIETKIQEFASSNPKMAEHVNNEDPKKRLFIKNIENVQGDERDIIIFSIGFAKDEFGGFRNNFGPLNNEGGEKRLNVAVSRAKEKMFVVKSINSGEIRANKKGAQDFKDFLKYCELLQEKNNQESIRMLLSNEANNLVEEVNFDQQFDSPFEEEVYDELIAILPRRYIVRTQVEASKFKIDLVIFDTV</sequence>
<protein>
    <recommendedName>
        <fullName evidence="2">DNA2/NAM7 helicase-like C-terminal domain-containing protein</fullName>
    </recommendedName>
</protein>
<dbReference type="EMBL" id="JALNTZ010001170">
    <property type="protein sequence ID" value="KAJ3628669.1"/>
    <property type="molecule type" value="Genomic_DNA"/>
</dbReference>
<gene>
    <name evidence="3" type="ORF">Zmor_003990</name>
</gene>
<dbReference type="Gene3D" id="3.40.50.300">
    <property type="entry name" value="P-loop containing nucleotide triphosphate hydrolases"/>
    <property type="match status" value="1"/>
</dbReference>
<dbReference type="InterPro" id="IPR045055">
    <property type="entry name" value="DNA2/NAM7-like"/>
</dbReference>
<dbReference type="InterPro" id="IPR027417">
    <property type="entry name" value="P-loop_NTPase"/>
</dbReference>
<name>A0AA38HKT8_9CUCU</name>
<comment type="caution">
    <text evidence="3">The sequence shown here is derived from an EMBL/GenBank/DDBJ whole genome shotgun (WGS) entry which is preliminary data.</text>
</comment>
<dbReference type="Proteomes" id="UP001168821">
    <property type="component" value="Unassembled WGS sequence"/>
</dbReference>
<dbReference type="PANTHER" id="PTHR10887:SF530">
    <property type="entry name" value="SUPERFAMILY I DNA HELICASES"/>
    <property type="match status" value="1"/>
</dbReference>
<dbReference type="SUPFAM" id="SSF52540">
    <property type="entry name" value="P-loop containing nucleoside triphosphate hydrolases"/>
    <property type="match status" value="1"/>
</dbReference>
<evidence type="ECO:0000256" key="1">
    <source>
        <dbReference type="SAM" id="MobiDB-lite"/>
    </source>
</evidence>
<dbReference type="InterPro" id="IPR047187">
    <property type="entry name" value="SF1_C_Upf1"/>
</dbReference>
<feature type="compositionally biased region" description="Acidic residues" evidence="1">
    <location>
        <begin position="9"/>
        <end position="22"/>
    </location>
</feature>
<dbReference type="PANTHER" id="PTHR10887">
    <property type="entry name" value="DNA2/NAM7 HELICASE FAMILY"/>
    <property type="match status" value="1"/>
</dbReference>
<evidence type="ECO:0000259" key="2">
    <source>
        <dbReference type="Pfam" id="PF13087"/>
    </source>
</evidence>
<dbReference type="AlphaFoldDB" id="A0AA38HKT8"/>
<feature type="region of interest" description="Disordered" evidence="1">
    <location>
        <begin position="1"/>
        <end position="22"/>
    </location>
</feature>
<keyword evidence="4" id="KW-1185">Reference proteome</keyword>
<proteinExistence type="predicted"/>
<accession>A0AA38HKT8</accession>
<evidence type="ECO:0000313" key="3">
    <source>
        <dbReference type="EMBL" id="KAJ3628669.1"/>
    </source>
</evidence>
<evidence type="ECO:0000313" key="4">
    <source>
        <dbReference type="Proteomes" id="UP001168821"/>
    </source>
</evidence>
<reference evidence="3" key="1">
    <citation type="journal article" date="2023" name="G3 (Bethesda)">
        <title>Whole genome assemblies of Zophobas morio and Tenebrio molitor.</title>
        <authorList>
            <person name="Kaur S."/>
            <person name="Stinson S.A."/>
            <person name="diCenzo G.C."/>
        </authorList>
    </citation>
    <scope>NUCLEOTIDE SEQUENCE</scope>
    <source>
        <strain evidence="3">QUZm001</strain>
    </source>
</reference>
<organism evidence="3 4">
    <name type="scientific">Zophobas morio</name>
    <dbReference type="NCBI Taxonomy" id="2755281"/>
    <lineage>
        <taxon>Eukaryota</taxon>
        <taxon>Metazoa</taxon>
        <taxon>Ecdysozoa</taxon>
        <taxon>Arthropoda</taxon>
        <taxon>Hexapoda</taxon>
        <taxon>Insecta</taxon>
        <taxon>Pterygota</taxon>
        <taxon>Neoptera</taxon>
        <taxon>Endopterygota</taxon>
        <taxon>Coleoptera</taxon>
        <taxon>Polyphaga</taxon>
        <taxon>Cucujiformia</taxon>
        <taxon>Tenebrionidae</taxon>
        <taxon>Zophobas</taxon>
    </lineage>
</organism>
<dbReference type="InterPro" id="IPR041679">
    <property type="entry name" value="DNA2/NAM7-like_C"/>
</dbReference>
<dbReference type="CDD" id="cd18808">
    <property type="entry name" value="SF1_C_Upf1"/>
    <property type="match status" value="1"/>
</dbReference>
<feature type="domain" description="DNA2/NAM7 helicase-like C-terminal" evidence="2">
    <location>
        <begin position="48"/>
        <end position="230"/>
    </location>
</feature>